<dbReference type="EMBL" id="JBFOLJ010000004">
    <property type="protein sequence ID" value="KAL2546181.1"/>
    <property type="molecule type" value="Genomic_DNA"/>
</dbReference>
<keyword evidence="3" id="KW-0862">Zinc</keyword>
<evidence type="ECO:0000256" key="4">
    <source>
        <dbReference type="PROSITE-ProRule" id="PRU01343"/>
    </source>
</evidence>
<evidence type="ECO:0000313" key="7">
    <source>
        <dbReference type="Proteomes" id="UP001604277"/>
    </source>
</evidence>
<evidence type="ECO:0000256" key="2">
    <source>
        <dbReference type="ARBA" id="ARBA00022771"/>
    </source>
</evidence>
<keyword evidence="2 4" id="KW-0863">Zinc-finger</keyword>
<dbReference type="PROSITE" id="PS51999">
    <property type="entry name" value="ZF_GRF"/>
    <property type="match status" value="1"/>
</dbReference>
<gene>
    <name evidence="6" type="ORF">Fot_15414</name>
</gene>
<proteinExistence type="predicted"/>
<evidence type="ECO:0000259" key="5">
    <source>
        <dbReference type="PROSITE" id="PS51999"/>
    </source>
</evidence>
<dbReference type="AlphaFoldDB" id="A0ABD1W936"/>
<name>A0ABD1W936_9LAMI</name>
<keyword evidence="7" id="KW-1185">Reference proteome</keyword>
<evidence type="ECO:0000256" key="1">
    <source>
        <dbReference type="ARBA" id="ARBA00022723"/>
    </source>
</evidence>
<dbReference type="GO" id="GO:0008270">
    <property type="term" value="F:zinc ion binding"/>
    <property type="evidence" value="ECO:0007669"/>
    <property type="project" value="UniProtKB-KW"/>
</dbReference>
<accession>A0ABD1W936</accession>
<feature type="domain" description="GRF-type" evidence="5">
    <location>
        <begin position="16"/>
        <end position="58"/>
    </location>
</feature>
<reference evidence="7" key="1">
    <citation type="submission" date="2024-07" db="EMBL/GenBank/DDBJ databases">
        <title>Two chromosome-level genome assemblies of Korean endemic species Abeliophyllum distichum and Forsythia ovata (Oleaceae).</title>
        <authorList>
            <person name="Jang H."/>
        </authorList>
    </citation>
    <scope>NUCLEOTIDE SEQUENCE [LARGE SCALE GENOMIC DNA]</scope>
</reference>
<dbReference type="Proteomes" id="UP001604277">
    <property type="component" value="Unassembled WGS sequence"/>
</dbReference>
<dbReference type="InterPro" id="IPR010666">
    <property type="entry name" value="Znf_GRF"/>
</dbReference>
<sequence length="109" mass="12316">MENSSVTSHLLGEPVCYCGQISATRTSWTKNNPGRRFQGCTLYGRLDPCDYFSWIDPPPHPRYKIVINGLLRKSNNNENGKMKTRRLVKLNQIALGCIVLGVLIHKCVI</sequence>
<evidence type="ECO:0000313" key="6">
    <source>
        <dbReference type="EMBL" id="KAL2546181.1"/>
    </source>
</evidence>
<comment type="caution">
    <text evidence="6">The sequence shown here is derived from an EMBL/GenBank/DDBJ whole genome shotgun (WGS) entry which is preliminary data.</text>
</comment>
<evidence type="ECO:0000256" key="3">
    <source>
        <dbReference type="ARBA" id="ARBA00022833"/>
    </source>
</evidence>
<protein>
    <recommendedName>
        <fullName evidence="5">GRF-type domain-containing protein</fullName>
    </recommendedName>
</protein>
<keyword evidence="1" id="KW-0479">Metal-binding</keyword>
<dbReference type="Pfam" id="PF06839">
    <property type="entry name" value="Zn_ribbon_GRF"/>
    <property type="match status" value="1"/>
</dbReference>
<organism evidence="6 7">
    <name type="scientific">Forsythia ovata</name>
    <dbReference type="NCBI Taxonomy" id="205694"/>
    <lineage>
        <taxon>Eukaryota</taxon>
        <taxon>Viridiplantae</taxon>
        <taxon>Streptophyta</taxon>
        <taxon>Embryophyta</taxon>
        <taxon>Tracheophyta</taxon>
        <taxon>Spermatophyta</taxon>
        <taxon>Magnoliopsida</taxon>
        <taxon>eudicotyledons</taxon>
        <taxon>Gunneridae</taxon>
        <taxon>Pentapetalae</taxon>
        <taxon>asterids</taxon>
        <taxon>lamiids</taxon>
        <taxon>Lamiales</taxon>
        <taxon>Oleaceae</taxon>
        <taxon>Forsythieae</taxon>
        <taxon>Forsythia</taxon>
    </lineage>
</organism>
<dbReference type="PANTHER" id="PTHR33248">
    <property type="entry name" value="ZINC ION-BINDING PROTEIN"/>
    <property type="match status" value="1"/>
</dbReference>